<organism evidence="4">
    <name type="scientific">Hirondellea gigas</name>
    <dbReference type="NCBI Taxonomy" id="1518452"/>
    <lineage>
        <taxon>Eukaryota</taxon>
        <taxon>Metazoa</taxon>
        <taxon>Ecdysozoa</taxon>
        <taxon>Arthropoda</taxon>
        <taxon>Crustacea</taxon>
        <taxon>Multicrustacea</taxon>
        <taxon>Malacostraca</taxon>
        <taxon>Eumalacostraca</taxon>
        <taxon>Peracarida</taxon>
        <taxon>Amphipoda</taxon>
        <taxon>Amphilochidea</taxon>
        <taxon>Lysianassida</taxon>
        <taxon>Lysianassidira</taxon>
        <taxon>Lysianassoidea</taxon>
        <taxon>Lysianassidae</taxon>
        <taxon>Hirondellea</taxon>
    </lineage>
</organism>
<dbReference type="AlphaFoldDB" id="A0A2R5L260"/>
<dbReference type="PANTHER" id="PTHR10302:SF27">
    <property type="entry name" value="SINGLE-STRANDED DNA-BINDING PROTEIN"/>
    <property type="match status" value="1"/>
</dbReference>
<dbReference type="EMBL" id="IACF01008204">
    <property type="protein sequence ID" value="LAB73787.1"/>
    <property type="molecule type" value="mRNA"/>
</dbReference>
<sequence>MSMNLVVLTGRLVRDPELKYGQSGMAFCRFTLAVNRMRKDDPADFISCTAFGKTAELIGEYLRKGNNTGVQGRIQTRTYEVNGEKRYGTDVIVDRIEFLESRNSGENSFESNSKSKTTENSYNQPKYTEPKQTGVVEEEDDEFPF</sequence>
<dbReference type="HAMAP" id="MF_00984">
    <property type="entry name" value="SSB"/>
    <property type="match status" value="1"/>
</dbReference>
<dbReference type="InterPro" id="IPR011344">
    <property type="entry name" value="ssDNA-bd"/>
</dbReference>
<feature type="compositionally biased region" description="Polar residues" evidence="3">
    <location>
        <begin position="103"/>
        <end position="126"/>
    </location>
</feature>
<accession>A0A2R5L260</accession>
<evidence type="ECO:0000313" key="4">
    <source>
        <dbReference type="EMBL" id="LAB73787.1"/>
    </source>
</evidence>
<dbReference type="PANTHER" id="PTHR10302">
    <property type="entry name" value="SINGLE-STRANDED DNA-BINDING PROTEIN"/>
    <property type="match status" value="1"/>
</dbReference>
<feature type="region of interest" description="Disordered" evidence="3">
    <location>
        <begin position="103"/>
        <end position="145"/>
    </location>
</feature>
<comment type="subcellular location">
    <subcellularLocation>
        <location evidence="2">Mitochondrion</location>
    </subcellularLocation>
</comment>
<dbReference type="NCBIfam" id="TIGR00621">
    <property type="entry name" value="ssb"/>
    <property type="match status" value="1"/>
</dbReference>
<name>A0A2R5L260_9CRUS</name>
<dbReference type="InterPro" id="IPR000424">
    <property type="entry name" value="Primosome_PriB/ssb"/>
</dbReference>
<dbReference type="PROSITE" id="PS50935">
    <property type="entry name" value="SSB"/>
    <property type="match status" value="1"/>
</dbReference>
<protein>
    <recommendedName>
        <fullName evidence="2">Single-stranded DNA-binding protein</fullName>
    </recommendedName>
</protein>
<dbReference type="Pfam" id="PF00436">
    <property type="entry name" value="SSB"/>
    <property type="match status" value="1"/>
</dbReference>
<reference evidence="4" key="1">
    <citation type="journal article" date="2018" name="Biosci. Biotechnol. Biochem.">
        <title>Polysaccharide hydrolase of the hadal zone amphipods Hirondellea gigas.</title>
        <authorList>
            <person name="Kobayashi H."/>
            <person name="Nagahama T."/>
            <person name="Arai W."/>
            <person name="Sasagawa Y."/>
            <person name="Umeda M."/>
            <person name="Hayashi T."/>
            <person name="Nikaido I."/>
            <person name="Watanabe H."/>
            <person name="Oguri K."/>
            <person name="Kitazato H."/>
            <person name="Fujioka K."/>
            <person name="Kido Y."/>
            <person name="Takami H."/>
        </authorList>
    </citation>
    <scope>NUCLEOTIDE SEQUENCE</scope>
    <source>
        <tissue evidence="4">Whole body</tissue>
    </source>
</reference>
<dbReference type="PIRSF" id="PIRSF002070">
    <property type="entry name" value="SSB"/>
    <property type="match status" value="1"/>
</dbReference>
<evidence type="ECO:0000256" key="3">
    <source>
        <dbReference type="SAM" id="MobiDB-lite"/>
    </source>
</evidence>
<dbReference type="CDD" id="cd04496">
    <property type="entry name" value="SSB_OBF"/>
    <property type="match status" value="1"/>
</dbReference>
<evidence type="ECO:0000256" key="2">
    <source>
        <dbReference type="PIRNR" id="PIRNR002070"/>
    </source>
</evidence>
<evidence type="ECO:0000256" key="1">
    <source>
        <dbReference type="ARBA" id="ARBA00023125"/>
    </source>
</evidence>
<keyword evidence="2" id="KW-0496">Mitochondrion</keyword>
<proteinExistence type="evidence at transcript level"/>
<dbReference type="GO" id="GO:0006260">
    <property type="term" value="P:DNA replication"/>
    <property type="evidence" value="ECO:0007669"/>
    <property type="project" value="InterPro"/>
</dbReference>
<dbReference type="InterPro" id="IPR012340">
    <property type="entry name" value="NA-bd_OB-fold"/>
</dbReference>
<dbReference type="SUPFAM" id="SSF50249">
    <property type="entry name" value="Nucleic acid-binding proteins"/>
    <property type="match status" value="1"/>
</dbReference>
<dbReference type="GO" id="GO:0009295">
    <property type="term" value="C:nucleoid"/>
    <property type="evidence" value="ECO:0007669"/>
    <property type="project" value="TreeGrafter"/>
</dbReference>
<keyword evidence="1 2" id="KW-0238">DNA-binding</keyword>
<dbReference type="Gene3D" id="2.40.50.140">
    <property type="entry name" value="Nucleic acid-binding proteins"/>
    <property type="match status" value="1"/>
</dbReference>
<dbReference type="GO" id="GO:0005739">
    <property type="term" value="C:mitochondrion"/>
    <property type="evidence" value="ECO:0007669"/>
    <property type="project" value="UniProtKB-SubCell"/>
</dbReference>
<dbReference type="GO" id="GO:0003697">
    <property type="term" value="F:single-stranded DNA binding"/>
    <property type="evidence" value="ECO:0007669"/>
    <property type="project" value="InterPro"/>
</dbReference>
<feature type="compositionally biased region" description="Acidic residues" evidence="3">
    <location>
        <begin position="136"/>
        <end position="145"/>
    </location>
</feature>